<feature type="chain" id="PRO_5011466527" description="Tll0287-like domain-containing protein" evidence="1">
    <location>
        <begin position="23"/>
        <end position="194"/>
    </location>
</feature>
<dbReference type="STRING" id="1082479.SAMN05216241_10958"/>
<evidence type="ECO:0000313" key="3">
    <source>
        <dbReference type="EMBL" id="SDG33855.1"/>
    </source>
</evidence>
<evidence type="ECO:0000313" key="4">
    <source>
        <dbReference type="Proteomes" id="UP000199415"/>
    </source>
</evidence>
<name>A0A1G7TF49_9PROT</name>
<protein>
    <recommendedName>
        <fullName evidence="2">Tll0287-like domain-containing protein</fullName>
    </recommendedName>
</protein>
<keyword evidence="4" id="KW-1185">Reference proteome</keyword>
<sequence length="194" mass="20504">MRIATGVMAAGMVLALAGTAAAEPAKQPSAAQLKEARQLATEFFSDLKGELQKAIAEGGPTHAVEVCARVAPGIAGELSTHSGWAVGRTALKVRNPRNSPSVRERAVLMAFKQRVEAGEPMKTMESAAVIEEGGRRYLHYMKAIPTKGVCLTCHGETLSPALKKAIDAEYPADAATGFELGELRGAFTFVKPLE</sequence>
<keyword evidence="1" id="KW-0732">Signal</keyword>
<reference evidence="3 4" key="1">
    <citation type="submission" date="2016-10" db="EMBL/GenBank/DDBJ databases">
        <authorList>
            <person name="de Groot N.N."/>
        </authorList>
    </citation>
    <scope>NUCLEOTIDE SEQUENCE [LARGE SCALE GENOMIC DNA]</scope>
    <source>
        <strain evidence="3 4">DSM 25584</strain>
    </source>
</reference>
<dbReference type="AlphaFoldDB" id="A0A1G7TF49"/>
<feature type="domain" description="Tll0287-like" evidence="2">
    <location>
        <begin position="41"/>
        <end position="190"/>
    </location>
</feature>
<evidence type="ECO:0000259" key="2">
    <source>
        <dbReference type="Pfam" id="PF11845"/>
    </source>
</evidence>
<proteinExistence type="predicted"/>
<accession>A0A1G7TF49</accession>
<dbReference type="Pfam" id="PF11845">
    <property type="entry name" value="Tll0287-like"/>
    <property type="match status" value="1"/>
</dbReference>
<evidence type="ECO:0000256" key="1">
    <source>
        <dbReference type="SAM" id="SignalP"/>
    </source>
</evidence>
<dbReference type="Proteomes" id="UP000199415">
    <property type="component" value="Unassembled WGS sequence"/>
</dbReference>
<dbReference type="InterPro" id="IPR021796">
    <property type="entry name" value="Tll0287-like_dom"/>
</dbReference>
<organism evidence="3 4">
    <name type="scientific">Limimonas halophila</name>
    <dbReference type="NCBI Taxonomy" id="1082479"/>
    <lineage>
        <taxon>Bacteria</taxon>
        <taxon>Pseudomonadati</taxon>
        <taxon>Pseudomonadota</taxon>
        <taxon>Alphaproteobacteria</taxon>
        <taxon>Rhodospirillales</taxon>
        <taxon>Rhodovibrionaceae</taxon>
        <taxon>Limimonas</taxon>
    </lineage>
</organism>
<dbReference type="EMBL" id="FNCE01000009">
    <property type="protein sequence ID" value="SDG33855.1"/>
    <property type="molecule type" value="Genomic_DNA"/>
</dbReference>
<feature type="signal peptide" evidence="1">
    <location>
        <begin position="1"/>
        <end position="22"/>
    </location>
</feature>
<dbReference type="RefSeq" id="WP_218119193.1">
    <property type="nucleotide sequence ID" value="NZ_FNCE01000009.1"/>
</dbReference>
<gene>
    <name evidence="3" type="ORF">SAMN05216241_10958</name>
</gene>